<organism evidence="4">
    <name type="scientific">Cyanothece sp. (strain PCC 7425 / ATCC 29141)</name>
    <dbReference type="NCBI Taxonomy" id="395961"/>
    <lineage>
        <taxon>Bacteria</taxon>
        <taxon>Bacillati</taxon>
        <taxon>Cyanobacteriota</taxon>
        <taxon>Cyanophyceae</taxon>
        <taxon>Gomontiellales</taxon>
        <taxon>Cyanothecaceae</taxon>
        <taxon>Cyanothece</taxon>
    </lineage>
</organism>
<dbReference type="GO" id="GO:0007165">
    <property type="term" value="P:signal transduction"/>
    <property type="evidence" value="ECO:0007669"/>
    <property type="project" value="InterPro"/>
</dbReference>
<dbReference type="HOGENOM" id="CLU_745396_0_0_3"/>
<feature type="coiled-coil region" evidence="1">
    <location>
        <begin position="239"/>
        <end position="280"/>
    </location>
</feature>
<feature type="transmembrane region" description="Helical" evidence="2">
    <location>
        <begin position="164"/>
        <end position="190"/>
    </location>
</feature>
<protein>
    <submittedName>
        <fullName evidence="4">Putative sensor with HAMP domain protein</fullName>
    </submittedName>
</protein>
<keyword evidence="2" id="KW-1133">Transmembrane helix</keyword>
<reference evidence="4" key="1">
    <citation type="submission" date="2009-01" db="EMBL/GenBank/DDBJ databases">
        <title>Complete sequence of chromosome Cyanothece sp. PCC 7425.</title>
        <authorList>
            <consortium name="US DOE Joint Genome Institute"/>
            <person name="Lucas S."/>
            <person name="Copeland A."/>
            <person name="Lapidus A."/>
            <person name="Glavina del Rio T."/>
            <person name="Dalin E."/>
            <person name="Tice H."/>
            <person name="Bruce D."/>
            <person name="Goodwin L."/>
            <person name="Pitluck S."/>
            <person name="Sims D."/>
            <person name="Meineke L."/>
            <person name="Brettin T."/>
            <person name="Detter J.C."/>
            <person name="Han C."/>
            <person name="Larimer F."/>
            <person name="Land M."/>
            <person name="Hauser L."/>
            <person name="Kyrpides N."/>
            <person name="Ovchinnikova G."/>
            <person name="Liberton M."/>
            <person name="Stoeckel J."/>
            <person name="Banerjee A."/>
            <person name="Singh A."/>
            <person name="Page L."/>
            <person name="Sato H."/>
            <person name="Zhao L."/>
            <person name="Sherman L."/>
            <person name="Pakrasi H."/>
            <person name="Richardson P."/>
        </authorList>
    </citation>
    <scope>NUCLEOTIDE SEQUENCE</scope>
    <source>
        <strain evidence="4">PCC 7425</strain>
    </source>
</reference>
<name>B8HKF5_CYAP4</name>
<accession>B8HKF5</accession>
<evidence type="ECO:0000259" key="3">
    <source>
        <dbReference type="PROSITE" id="PS50885"/>
    </source>
</evidence>
<feature type="transmembrane region" description="Helical" evidence="2">
    <location>
        <begin position="20"/>
        <end position="40"/>
    </location>
</feature>
<sequence length="371" mass="42475">MQRLQTRLGEFFGLFQARLSLRIVGWIFLSLVAIESVLLVPSVEQRKQELLQQLKEVSSGKVDWILLTYPQATGTELLFHLQQLQNKPMLEMILGGAVYQVDGTVVGTFGEPPTMSFASAQQKSQLYLWGKDGDRYDVAWIANNLPGKYILVLRHEASRTRTQLFLYVLQVGGTILLISAFVTLVMMVTLEPNLITPILKLRRDLAKAGEALANDRPTPAFESSAIQRRDELGEVIATFQRMFNQIDQAMQARKQAEAELRQNNQQMQQYLQQVDRVTAAAAALEKGDFQLDNLTEVANRPDELGQLARMFQQMTQQVKQREEQLKQQLVELKIEIDQKKREQEVNLLTQESYFQELKAEISQVNLEEFWS</sequence>
<feature type="domain" description="HAMP" evidence="3">
    <location>
        <begin position="268"/>
        <end position="323"/>
    </location>
</feature>
<evidence type="ECO:0000313" key="4">
    <source>
        <dbReference type="EMBL" id="ACL45146.1"/>
    </source>
</evidence>
<keyword evidence="1" id="KW-0175">Coiled coil</keyword>
<dbReference type="CDD" id="cd06225">
    <property type="entry name" value="HAMP"/>
    <property type="match status" value="1"/>
</dbReference>
<dbReference type="STRING" id="395961.Cyan7425_2800"/>
<dbReference type="eggNOG" id="COG0745">
    <property type="taxonomic scope" value="Bacteria"/>
</dbReference>
<feature type="coiled-coil region" evidence="1">
    <location>
        <begin position="311"/>
        <end position="342"/>
    </location>
</feature>
<keyword evidence="2" id="KW-0812">Transmembrane</keyword>
<dbReference type="OrthoDB" id="456159at2"/>
<dbReference type="PROSITE" id="PS50885">
    <property type="entry name" value="HAMP"/>
    <property type="match status" value="1"/>
</dbReference>
<dbReference type="GO" id="GO:0016020">
    <property type="term" value="C:membrane"/>
    <property type="evidence" value="ECO:0007669"/>
    <property type="project" value="InterPro"/>
</dbReference>
<gene>
    <name evidence="4" type="ordered locus">Cyan7425_2800</name>
</gene>
<dbReference type="KEGG" id="cyn:Cyan7425_2800"/>
<dbReference type="AlphaFoldDB" id="B8HKF5"/>
<dbReference type="InterPro" id="IPR003660">
    <property type="entry name" value="HAMP_dom"/>
</dbReference>
<dbReference type="Pfam" id="PF00672">
    <property type="entry name" value="HAMP"/>
    <property type="match status" value="2"/>
</dbReference>
<dbReference type="eggNOG" id="COG2972">
    <property type="taxonomic scope" value="Bacteria"/>
</dbReference>
<dbReference type="SMART" id="SM00304">
    <property type="entry name" value="HAMP"/>
    <property type="match status" value="2"/>
</dbReference>
<evidence type="ECO:0000256" key="2">
    <source>
        <dbReference type="SAM" id="Phobius"/>
    </source>
</evidence>
<keyword evidence="2" id="KW-0472">Membrane</keyword>
<proteinExistence type="predicted"/>
<dbReference type="Gene3D" id="6.10.340.10">
    <property type="match status" value="2"/>
</dbReference>
<evidence type="ECO:0000256" key="1">
    <source>
        <dbReference type="SAM" id="Coils"/>
    </source>
</evidence>
<dbReference type="EMBL" id="CP001344">
    <property type="protein sequence ID" value="ACL45146.1"/>
    <property type="molecule type" value="Genomic_DNA"/>
</dbReference>